<dbReference type="Proteomes" id="UP000007013">
    <property type="component" value="Chromosome"/>
</dbReference>
<dbReference type="HOGENOM" id="CLU_1228882_0_0_0"/>
<dbReference type="eggNOG" id="ENOG5031Q7E">
    <property type="taxonomic scope" value="Bacteria"/>
</dbReference>
<reference evidence="1 2" key="1">
    <citation type="journal article" date="2011" name="J. Bacteriol.">
        <title>Genome sequence of the verrucomicrobium Opitutus terrae PB90-1, an abundant inhabitant of rice paddy soil ecosystems.</title>
        <authorList>
            <person name="van Passel M.W."/>
            <person name="Kant R."/>
            <person name="Palva A."/>
            <person name="Copeland A."/>
            <person name="Lucas S."/>
            <person name="Lapidus A."/>
            <person name="Glavina del Rio T."/>
            <person name="Pitluck S."/>
            <person name="Goltsman E."/>
            <person name="Clum A."/>
            <person name="Sun H."/>
            <person name="Schmutz J."/>
            <person name="Larimer F.W."/>
            <person name="Land M.L."/>
            <person name="Hauser L."/>
            <person name="Kyrpides N."/>
            <person name="Mikhailova N."/>
            <person name="Richardson P.P."/>
            <person name="Janssen P.H."/>
            <person name="de Vos W.M."/>
            <person name="Smidt H."/>
        </authorList>
    </citation>
    <scope>NUCLEOTIDE SEQUENCE [LARGE SCALE GENOMIC DNA]</scope>
    <source>
        <strain evidence="2">DSM 11246 / JCM 15787 / PB90-1</strain>
    </source>
</reference>
<protein>
    <submittedName>
        <fullName evidence="1">Uncharacterized protein</fullName>
    </submittedName>
</protein>
<keyword evidence="2" id="KW-1185">Reference proteome</keyword>
<dbReference type="EMBL" id="CP001032">
    <property type="protein sequence ID" value="ACB74486.1"/>
    <property type="molecule type" value="Genomic_DNA"/>
</dbReference>
<dbReference type="RefSeq" id="WP_012374024.1">
    <property type="nucleotide sequence ID" value="NC_010571.1"/>
</dbReference>
<organism evidence="1 2">
    <name type="scientific">Opitutus terrae (strain DSM 11246 / JCM 15787 / PB90-1)</name>
    <dbReference type="NCBI Taxonomy" id="452637"/>
    <lineage>
        <taxon>Bacteria</taxon>
        <taxon>Pseudomonadati</taxon>
        <taxon>Verrucomicrobiota</taxon>
        <taxon>Opitutia</taxon>
        <taxon>Opitutales</taxon>
        <taxon>Opitutaceae</taxon>
        <taxon>Opitutus</taxon>
    </lineage>
</organism>
<proteinExistence type="predicted"/>
<evidence type="ECO:0000313" key="1">
    <source>
        <dbReference type="EMBL" id="ACB74486.1"/>
    </source>
</evidence>
<dbReference type="KEGG" id="ote:Oter_1200"/>
<name>B1ZPG7_OPITP</name>
<sequence length="225" mass="25641">MKTHHEIQVEAQQIDAVTRRQLDEWRQRNADALLSAESLSRPATRVLFSFPLSRRTNHRSNGGVTEPHTQLTWRWIEGGFGRDQPEYYLVEEWAETTPTRGIVDQVDAFVDSTSDSVEELLFEGYKQVEEDALAERLTPVINRLEEDPSADAALAAIADIESIFDAPNLSPAERIRTKAEIRAFLAGRMDAIDFIDAVIERQYHREPARETMAEHRGQRLLIGES</sequence>
<dbReference type="STRING" id="452637.Oter_1200"/>
<dbReference type="AlphaFoldDB" id="B1ZPG7"/>
<gene>
    <name evidence="1" type="ordered locus">Oter_1200</name>
</gene>
<evidence type="ECO:0000313" key="2">
    <source>
        <dbReference type="Proteomes" id="UP000007013"/>
    </source>
</evidence>
<accession>B1ZPG7</accession>